<dbReference type="AlphaFoldDB" id="A0A4Y9ACJ4"/>
<sequence>MYIFSERLKDLRIENGYKQEEMANILNITTSAYGYYEQGRNEPSLEMVKKICMKFEVSADYLLGSINTPNHQVHYSVAEGLSLNEQELEVLEKMEELHLLKDISQEPIKNVERLHRYWEFIKKEIHEI</sequence>
<organism evidence="3 4">
    <name type="scientific">Lentibacillus salicampi</name>
    <dbReference type="NCBI Taxonomy" id="175306"/>
    <lineage>
        <taxon>Bacteria</taxon>
        <taxon>Bacillati</taxon>
        <taxon>Bacillota</taxon>
        <taxon>Bacilli</taxon>
        <taxon>Bacillales</taxon>
        <taxon>Bacillaceae</taxon>
        <taxon>Lentibacillus</taxon>
    </lineage>
</organism>
<name>A0A4Y9ACJ4_9BACI</name>
<dbReference type="CDD" id="cd00093">
    <property type="entry name" value="HTH_XRE"/>
    <property type="match status" value="1"/>
</dbReference>
<dbReference type="PANTHER" id="PTHR46558">
    <property type="entry name" value="TRACRIPTIONAL REGULATORY PROTEIN-RELATED-RELATED"/>
    <property type="match status" value="1"/>
</dbReference>
<dbReference type="SUPFAM" id="SSF47413">
    <property type="entry name" value="lambda repressor-like DNA-binding domains"/>
    <property type="match status" value="1"/>
</dbReference>
<evidence type="ECO:0000256" key="1">
    <source>
        <dbReference type="ARBA" id="ARBA00023125"/>
    </source>
</evidence>
<dbReference type="RefSeq" id="WP_135110816.1">
    <property type="nucleotide sequence ID" value="NZ_SRHY01000029.1"/>
</dbReference>
<dbReference type="InterPro" id="IPR010982">
    <property type="entry name" value="Lambda_DNA-bd_dom_sf"/>
</dbReference>
<dbReference type="SMART" id="SM00530">
    <property type="entry name" value="HTH_XRE"/>
    <property type="match status" value="1"/>
</dbReference>
<dbReference type="InterPro" id="IPR001387">
    <property type="entry name" value="Cro/C1-type_HTH"/>
</dbReference>
<evidence type="ECO:0000313" key="3">
    <source>
        <dbReference type="EMBL" id="TFJ92114.1"/>
    </source>
</evidence>
<proteinExistence type="predicted"/>
<protein>
    <submittedName>
        <fullName evidence="3">XRE family transcriptional regulator</fullName>
    </submittedName>
</protein>
<accession>A0A4Y9ACJ4</accession>
<evidence type="ECO:0000313" key="4">
    <source>
        <dbReference type="Proteomes" id="UP000298484"/>
    </source>
</evidence>
<dbReference type="GO" id="GO:0003677">
    <property type="term" value="F:DNA binding"/>
    <property type="evidence" value="ECO:0007669"/>
    <property type="project" value="UniProtKB-KW"/>
</dbReference>
<dbReference type="Pfam" id="PF01381">
    <property type="entry name" value="HTH_3"/>
    <property type="match status" value="1"/>
</dbReference>
<dbReference type="PANTHER" id="PTHR46558:SF11">
    <property type="entry name" value="HTH-TYPE TRANSCRIPTIONAL REGULATOR XRE"/>
    <property type="match status" value="1"/>
</dbReference>
<dbReference type="PROSITE" id="PS50943">
    <property type="entry name" value="HTH_CROC1"/>
    <property type="match status" value="1"/>
</dbReference>
<keyword evidence="1" id="KW-0238">DNA-binding</keyword>
<dbReference type="Gene3D" id="1.10.260.40">
    <property type="entry name" value="lambda repressor-like DNA-binding domains"/>
    <property type="match status" value="1"/>
</dbReference>
<comment type="caution">
    <text evidence="3">The sequence shown here is derived from an EMBL/GenBank/DDBJ whole genome shotgun (WGS) entry which is preliminary data.</text>
</comment>
<dbReference type="OrthoDB" id="8115576at2"/>
<feature type="domain" description="HTH cro/C1-type" evidence="2">
    <location>
        <begin position="8"/>
        <end position="62"/>
    </location>
</feature>
<dbReference type="Proteomes" id="UP000298484">
    <property type="component" value="Unassembled WGS sequence"/>
</dbReference>
<reference evidence="3 4" key="1">
    <citation type="submission" date="2019-03" db="EMBL/GenBank/DDBJ databases">
        <title>Genome sequence of Lentibacillus salicampi ATCC BAA-719.</title>
        <authorList>
            <person name="Maclea K.S."/>
            <person name="Simoes Junior M."/>
        </authorList>
    </citation>
    <scope>NUCLEOTIDE SEQUENCE [LARGE SCALE GENOMIC DNA]</scope>
    <source>
        <strain evidence="3 4">ATCC BAA-719</strain>
    </source>
</reference>
<gene>
    <name evidence="3" type="ORF">E4U82_14115</name>
</gene>
<evidence type="ECO:0000259" key="2">
    <source>
        <dbReference type="PROSITE" id="PS50943"/>
    </source>
</evidence>
<keyword evidence="4" id="KW-1185">Reference proteome</keyword>
<dbReference type="EMBL" id="SRHY01000029">
    <property type="protein sequence ID" value="TFJ92114.1"/>
    <property type="molecule type" value="Genomic_DNA"/>
</dbReference>